<dbReference type="OrthoDB" id="1808577at2"/>
<feature type="transmembrane region" description="Helical" evidence="5">
    <location>
        <begin position="281"/>
        <end position="299"/>
    </location>
</feature>
<dbReference type="PANTHER" id="PTHR37422">
    <property type="entry name" value="TEICHURONIC ACID BIOSYNTHESIS PROTEIN TUAE"/>
    <property type="match status" value="1"/>
</dbReference>
<reference evidence="7 8" key="1">
    <citation type="submission" date="2018-12" db="EMBL/GenBank/DDBJ databases">
        <authorList>
            <person name="Sun L."/>
            <person name="Chen Z."/>
        </authorList>
    </citation>
    <scope>NUCLEOTIDE SEQUENCE [LARGE SCALE GENOMIC DNA]</scope>
    <source>
        <strain evidence="7 8">DSM 15890</strain>
    </source>
</reference>
<dbReference type="Pfam" id="PF04932">
    <property type="entry name" value="Wzy_C"/>
    <property type="match status" value="1"/>
</dbReference>
<sequence length="725" mass="80027">MCWPFLVVGLRRLGGEISVRMLGKISKLRIVGVVSTGLLVIFNNGMFYTDSLFTLLLISVWLVITAVAIAINLRGETSITLLSWKVSLFRNFLWIWICPFIIAGLYGIHLAIGPLSYQSTYEALFRWLFYGVFGMALFRVSREKRGRHWLKVGWVAMASLLTISALSTLYGVVVFPHVVLRTGDGEIAAAGARLGGLLQYPNTFGAIMAAFLLERLMALASLSGTDKSRKVQLQGYGTAALALLIALCLLLSESRGAYAAAGVGWIAGWFLLRGKIRLSYLLQSGIIVSAAAFCARQLVHAKLAPSPLPGLISLVAVMVVALLLSRLAVKWMDSWWGWTPGNLVAYFYGAACLLTIGALITYAGLMDRLFRLGTLTARATMYGDASDLYMDSPWIGYGGDAWRILFRKVQSMPYVGTEVHSGYLDLLLDLGAVGLMILLLGLISMLVGLIKLRSALLPSFVVLILHSAIDFDMSYGLSWILMIWIAGLGLHEPIDVKIRDRMIHSVGLKTMRILYGLVAVLLLLISLKGFTHAESLRLYSLASQPGKNVTPMESVSLLKRSLALNQSRTSARMALAGMSNSATANLILMKGIYYDTTNPDLWLALGTILALKGDMRAIPTLEHVAYMDRFDREIQSAVLRNLTLLAMRLERDNDLDKVMLVVSTGEEIYLRYAKLTDQVIMMKQLRNDRGFKLTDESKVWGMKLSNISDRIALSTADLVKNRRGE</sequence>
<organism evidence="7 8">
    <name type="scientific">Paenibacillus anaericanus</name>
    <dbReference type="NCBI Taxonomy" id="170367"/>
    <lineage>
        <taxon>Bacteria</taxon>
        <taxon>Bacillati</taxon>
        <taxon>Bacillota</taxon>
        <taxon>Bacilli</taxon>
        <taxon>Bacillales</taxon>
        <taxon>Paenibacillaceae</taxon>
        <taxon>Paenibacillus</taxon>
    </lineage>
</organism>
<feature type="transmembrane region" description="Helical" evidence="5">
    <location>
        <begin position="341"/>
        <end position="365"/>
    </location>
</feature>
<dbReference type="Proteomes" id="UP000279446">
    <property type="component" value="Unassembled WGS sequence"/>
</dbReference>
<name>A0A433Y5K5_9BACL</name>
<evidence type="ECO:0000259" key="6">
    <source>
        <dbReference type="Pfam" id="PF04932"/>
    </source>
</evidence>
<evidence type="ECO:0000256" key="5">
    <source>
        <dbReference type="SAM" id="Phobius"/>
    </source>
</evidence>
<dbReference type="InterPro" id="IPR051533">
    <property type="entry name" value="WaaL-like"/>
</dbReference>
<feature type="transmembrane region" description="Helical" evidence="5">
    <location>
        <begin position="235"/>
        <end position="252"/>
    </location>
</feature>
<dbReference type="InterPro" id="IPR007016">
    <property type="entry name" value="O-antigen_ligase-rel_domated"/>
</dbReference>
<feature type="transmembrane region" description="Helical" evidence="5">
    <location>
        <begin position="203"/>
        <end position="223"/>
    </location>
</feature>
<evidence type="ECO:0000313" key="7">
    <source>
        <dbReference type="EMBL" id="RUT43897.1"/>
    </source>
</evidence>
<feature type="transmembrane region" description="Helical" evidence="5">
    <location>
        <begin position="422"/>
        <end position="443"/>
    </location>
</feature>
<keyword evidence="3 5" id="KW-1133">Transmembrane helix</keyword>
<proteinExistence type="predicted"/>
<comment type="subcellular location">
    <subcellularLocation>
        <location evidence="1">Membrane</location>
        <topology evidence="1">Multi-pass membrane protein</topology>
    </subcellularLocation>
</comment>
<keyword evidence="2 5" id="KW-0812">Transmembrane</keyword>
<feature type="domain" description="O-antigen ligase-related" evidence="6">
    <location>
        <begin position="318"/>
        <end position="439"/>
    </location>
</feature>
<feature type="transmembrane region" description="Helical" evidence="5">
    <location>
        <begin position="475"/>
        <end position="492"/>
    </location>
</feature>
<feature type="transmembrane region" description="Helical" evidence="5">
    <location>
        <begin position="28"/>
        <end position="46"/>
    </location>
</feature>
<evidence type="ECO:0000313" key="8">
    <source>
        <dbReference type="Proteomes" id="UP000279446"/>
    </source>
</evidence>
<feature type="transmembrane region" description="Helical" evidence="5">
    <location>
        <begin position="52"/>
        <end position="71"/>
    </location>
</feature>
<evidence type="ECO:0000256" key="2">
    <source>
        <dbReference type="ARBA" id="ARBA00022692"/>
    </source>
</evidence>
<dbReference type="EMBL" id="RZNY01000016">
    <property type="protein sequence ID" value="RUT43897.1"/>
    <property type="molecule type" value="Genomic_DNA"/>
</dbReference>
<keyword evidence="8" id="KW-1185">Reference proteome</keyword>
<dbReference type="GO" id="GO:0016020">
    <property type="term" value="C:membrane"/>
    <property type="evidence" value="ECO:0007669"/>
    <property type="project" value="UniProtKB-SubCell"/>
</dbReference>
<feature type="transmembrane region" description="Helical" evidence="5">
    <location>
        <begin position="124"/>
        <end position="140"/>
    </location>
</feature>
<dbReference type="PANTHER" id="PTHR37422:SF13">
    <property type="entry name" value="LIPOPOLYSACCHARIDE BIOSYNTHESIS PROTEIN PA4999-RELATED"/>
    <property type="match status" value="1"/>
</dbReference>
<protein>
    <recommendedName>
        <fullName evidence="6">O-antigen ligase-related domain-containing protein</fullName>
    </recommendedName>
</protein>
<gene>
    <name evidence="7" type="ORF">EJP82_18300</name>
</gene>
<feature type="transmembrane region" description="Helical" evidence="5">
    <location>
        <begin position="311"/>
        <end position="329"/>
    </location>
</feature>
<dbReference type="AlphaFoldDB" id="A0A433Y5K5"/>
<evidence type="ECO:0000256" key="3">
    <source>
        <dbReference type="ARBA" id="ARBA00022989"/>
    </source>
</evidence>
<accession>A0A433Y5K5</accession>
<evidence type="ECO:0000256" key="4">
    <source>
        <dbReference type="ARBA" id="ARBA00023136"/>
    </source>
</evidence>
<comment type="caution">
    <text evidence="7">The sequence shown here is derived from an EMBL/GenBank/DDBJ whole genome shotgun (WGS) entry which is preliminary data.</text>
</comment>
<keyword evidence="4 5" id="KW-0472">Membrane</keyword>
<feature type="transmembrane region" description="Helical" evidence="5">
    <location>
        <begin position="513"/>
        <end position="531"/>
    </location>
</feature>
<feature type="transmembrane region" description="Helical" evidence="5">
    <location>
        <begin position="92"/>
        <end position="112"/>
    </location>
</feature>
<evidence type="ECO:0000256" key="1">
    <source>
        <dbReference type="ARBA" id="ARBA00004141"/>
    </source>
</evidence>
<feature type="transmembrane region" description="Helical" evidence="5">
    <location>
        <begin position="152"/>
        <end position="173"/>
    </location>
</feature>